<sequence length="844" mass="95981">MTPKVSIFENVAPASYKGDYPASAVLVVMRSRFEHETKLLRTFSDAEAAQAYKAGKRDSEGRLVEPGHFWGVTWSGTFKGGKKAQDLEQHSGLICMDVDGLNGDQVTKLFNQLCTDVFTHITFVSPSGNGIKWVVKIDINHVDEHKLFFRQLSDYLHDSYGLTRKQDVTKGTKPQIDASGCNVDRLCFLPYAPDAYYNPKSEVIPLLEEYCLPPQPTHEEPGGRLKKQALPEDDTYCRINEYLTRLHHTNTDLTANYEDWVKIGLAFASLGEEGRSGFHEASRLHPKYSYQETEAKFSELLRNRSGQVNIGTFFHMVDEVLGKPHSWPQKEGSARYEQTTDDDRQEDWPEPELLTTPLLSVLSVPPSSIPEKLRPWLTDIANRMKCPLDYVASAAIVMISSLIGTRLAIKPKQKDNWTVVPNLWGAVIGDPSTKKTPSVSEVFKPLKQLARQAAEDHKQRLQEYEAQHLQYEMQKKIYQKQEQDRLSGKPVKTFIAYPTEPQKPTEKRYWSNDVTVEKLAELLNDNPTGLLIERDELTGLLAGWDRLGREQDRAFYLEAWNGYGLYTSDRIGRGTIHVPHLCVSLFGGIQPAKLLGYLQAATGFDNDGFVQRLQLAVYPDKPQWEYTDEYPDKQARDIAYKVVQQLAISDLTKYGYEADEYNRYPYTHFDNEAQEIFKEWYINWETNVLPNETGLLLEHFAKYPSLIASVALIFHLISCVEEDSSTASSKLVSAQAVRMAVNWCIYLQSHARRIYGLLDTASIESAKELLKHLKAGDLSDGFKARDVQRKGWMHLTSAEAVEAALQELVNRQWLKEIVATYNKTGRPEAPSYKIHPKILLKTRG</sequence>
<dbReference type="Proteomes" id="UP000009309">
    <property type="component" value="Unassembled WGS sequence"/>
</dbReference>
<keyword evidence="1" id="KW-0175">Coiled coil</keyword>
<evidence type="ECO:0000256" key="1">
    <source>
        <dbReference type="SAM" id="Coils"/>
    </source>
</evidence>
<evidence type="ECO:0000313" key="5">
    <source>
        <dbReference type="EMBL" id="CCH55889.1"/>
    </source>
</evidence>
<comment type="caution">
    <text evidence="5">The sequence shown here is derived from an EMBL/GenBank/DDBJ whole genome shotgun (WGS) entry which is preliminary data.</text>
</comment>
<dbReference type="GO" id="GO:0016817">
    <property type="term" value="F:hydrolase activity, acting on acid anhydrides"/>
    <property type="evidence" value="ECO:0007669"/>
    <property type="project" value="InterPro"/>
</dbReference>
<dbReference type="eggNOG" id="COG5519">
    <property type="taxonomic scope" value="Bacteria"/>
</dbReference>
<accession>I2GPR1</accession>
<feature type="compositionally biased region" description="Acidic residues" evidence="2">
    <location>
        <begin position="339"/>
        <end position="348"/>
    </location>
</feature>
<name>I2GPR1_9BACT</name>
<gene>
    <name evidence="5" type="ORF">BN8_05186</name>
</gene>
<organism evidence="5 6">
    <name type="scientific">Fibrisoma limi BUZ 3</name>
    <dbReference type="NCBI Taxonomy" id="1185876"/>
    <lineage>
        <taxon>Bacteria</taxon>
        <taxon>Pseudomonadati</taxon>
        <taxon>Bacteroidota</taxon>
        <taxon>Cytophagia</taxon>
        <taxon>Cytophagales</taxon>
        <taxon>Spirosomataceae</taxon>
        <taxon>Fibrisoma</taxon>
    </lineage>
</organism>
<evidence type="ECO:0000259" key="3">
    <source>
        <dbReference type="Pfam" id="PF08707"/>
    </source>
</evidence>
<dbReference type="STRING" id="1185876.BN8_05186"/>
<dbReference type="InterPro" id="IPR014819">
    <property type="entry name" value="PriCT_2"/>
</dbReference>
<feature type="region of interest" description="Disordered" evidence="2">
    <location>
        <begin position="324"/>
        <end position="348"/>
    </location>
</feature>
<dbReference type="RefSeq" id="WP_009284454.1">
    <property type="nucleotide sequence ID" value="NZ_CAIT01000009.1"/>
</dbReference>
<feature type="domain" description="BT4734-like N-terminal" evidence="4">
    <location>
        <begin position="72"/>
        <end position="197"/>
    </location>
</feature>
<dbReference type="Pfam" id="PF08800">
    <property type="entry name" value="BT4734-like_N"/>
    <property type="match status" value="1"/>
</dbReference>
<reference evidence="5 6" key="1">
    <citation type="journal article" date="2012" name="J. Bacteriol.">
        <title>Genome Sequence of the Filamentous Bacterium Fibrisoma limi BUZ 3T.</title>
        <authorList>
            <person name="Filippini M."/>
            <person name="Qi W."/>
            <person name="Jaenicke S."/>
            <person name="Goesmann A."/>
            <person name="Smits T.H."/>
            <person name="Bagheri H.C."/>
        </authorList>
    </citation>
    <scope>NUCLEOTIDE SEQUENCE [LARGE SCALE GENOMIC DNA]</scope>
    <source>
        <strain evidence="6">BUZ 3T</strain>
    </source>
</reference>
<dbReference type="InterPro" id="IPR014907">
    <property type="entry name" value="BT4734-like_N"/>
</dbReference>
<keyword evidence="6" id="KW-1185">Reference proteome</keyword>
<evidence type="ECO:0000259" key="4">
    <source>
        <dbReference type="Pfam" id="PF08800"/>
    </source>
</evidence>
<evidence type="ECO:0000313" key="6">
    <source>
        <dbReference type="Proteomes" id="UP000009309"/>
    </source>
</evidence>
<feature type="domain" description="Primase C-terminal 2" evidence="3">
    <location>
        <begin position="246"/>
        <end position="316"/>
    </location>
</feature>
<dbReference type="InterPro" id="IPR025048">
    <property type="entry name" value="DUF3987"/>
</dbReference>
<feature type="coiled-coil region" evidence="1">
    <location>
        <begin position="447"/>
        <end position="481"/>
    </location>
</feature>
<proteinExistence type="predicted"/>
<evidence type="ECO:0000256" key="2">
    <source>
        <dbReference type="SAM" id="MobiDB-lite"/>
    </source>
</evidence>
<dbReference type="Pfam" id="PF08707">
    <property type="entry name" value="PriCT_2"/>
    <property type="match status" value="1"/>
</dbReference>
<dbReference type="EMBL" id="CAIT01000009">
    <property type="protein sequence ID" value="CCH55889.1"/>
    <property type="molecule type" value="Genomic_DNA"/>
</dbReference>
<dbReference type="Pfam" id="PF13148">
    <property type="entry name" value="DUF3987"/>
    <property type="match status" value="1"/>
</dbReference>
<dbReference type="AlphaFoldDB" id="I2GPR1"/>
<protein>
    <submittedName>
        <fullName evidence="5">Uncharacterized protein</fullName>
    </submittedName>
</protein>
<dbReference type="eggNOG" id="COG4643">
    <property type="taxonomic scope" value="Bacteria"/>
</dbReference>
<dbReference type="OrthoDB" id="2781056at2"/>